<dbReference type="InterPro" id="IPR026286">
    <property type="entry name" value="MaiA/AMDase"/>
</dbReference>
<reference evidence="1 2" key="1">
    <citation type="submission" date="2016-10" db="EMBL/GenBank/DDBJ databases">
        <authorList>
            <person name="de Groot N.N."/>
        </authorList>
    </citation>
    <scope>NUCLEOTIDE SEQUENCE [LARGE SCALE GENOMIC DNA]</scope>
    <source>
        <strain evidence="1 2">CGMCC 1.11030</strain>
    </source>
</reference>
<keyword evidence="2" id="KW-1185">Reference proteome</keyword>
<evidence type="ECO:0000313" key="1">
    <source>
        <dbReference type="EMBL" id="SFI30714.1"/>
    </source>
</evidence>
<dbReference type="PIRSF" id="PIRSF015736">
    <property type="entry name" value="MI"/>
    <property type="match status" value="1"/>
</dbReference>
<dbReference type="Proteomes" id="UP000199377">
    <property type="component" value="Unassembled WGS sequence"/>
</dbReference>
<gene>
    <name evidence="1" type="ORF">SAMN05216258_105501</name>
</gene>
<dbReference type="InterPro" id="IPR053714">
    <property type="entry name" value="Iso_Racemase_Enz_sf"/>
</dbReference>
<accession>A0A1I3H4T0</accession>
<dbReference type="Gene3D" id="3.40.50.12500">
    <property type="match status" value="1"/>
</dbReference>
<organism evidence="1 2">
    <name type="scientific">Albimonas pacifica</name>
    <dbReference type="NCBI Taxonomy" id="1114924"/>
    <lineage>
        <taxon>Bacteria</taxon>
        <taxon>Pseudomonadati</taxon>
        <taxon>Pseudomonadota</taxon>
        <taxon>Alphaproteobacteria</taxon>
        <taxon>Rhodobacterales</taxon>
        <taxon>Paracoccaceae</taxon>
        <taxon>Albimonas</taxon>
    </lineage>
</organism>
<sequence>MIPPGVTFHTHRMRLHDAGTAEGLAHLHADLDAAVAMLTPCGVDAAAYACTAGSMISPPERLEQELTARNGVACLTTSAAIVKALRSLGARRLSVATPYARRVNEHETHFLADCGFEVARIEGLGLGENGPHEFIRIAQTPIEQVAAHARACFVPGSDALLITCTDFPTLPLIEPLEAELGVPVVTSNQATLWAMLRAVGIEDRVPGGGRLLAGA</sequence>
<dbReference type="PANTHER" id="PTHR40267">
    <property type="entry name" value="BLR3294 PROTEIN"/>
    <property type="match status" value="1"/>
</dbReference>
<keyword evidence="1" id="KW-0413">Isomerase</keyword>
<evidence type="ECO:0000313" key="2">
    <source>
        <dbReference type="Proteomes" id="UP000199377"/>
    </source>
</evidence>
<dbReference type="GO" id="GO:0016853">
    <property type="term" value="F:isomerase activity"/>
    <property type="evidence" value="ECO:0007669"/>
    <property type="project" value="UniProtKB-KW"/>
</dbReference>
<dbReference type="EMBL" id="FOQH01000005">
    <property type="protein sequence ID" value="SFI30714.1"/>
    <property type="molecule type" value="Genomic_DNA"/>
</dbReference>
<protein>
    <submittedName>
        <fullName evidence="1">Maleate isomerase/arylmalonate decarboxylase</fullName>
    </submittedName>
</protein>
<proteinExistence type="predicted"/>
<dbReference type="Pfam" id="PF17645">
    <property type="entry name" value="Amdase"/>
    <property type="match status" value="1"/>
</dbReference>
<dbReference type="STRING" id="1114924.SAMN05216258_105501"/>
<dbReference type="PANTHER" id="PTHR40267:SF1">
    <property type="entry name" value="BLR3294 PROTEIN"/>
    <property type="match status" value="1"/>
</dbReference>
<name>A0A1I3H4T0_9RHOB</name>
<dbReference type="AlphaFoldDB" id="A0A1I3H4T0"/>